<proteinExistence type="predicted"/>
<accession>A0A0E9V3F7</accession>
<dbReference type="EMBL" id="GBXM01036809">
    <property type="protein sequence ID" value="JAH71768.1"/>
    <property type="molecule type" value="Transcribed_RNA"/>
</dbReference>
<evidence type="ECO:0000313" key="1">
    <source>
        <dbReference type="EMBL" id="JAH71768.1"/>
    </source>
</evidence>
<sequence>MGHYSKKCFSLWVAFSFCVTTTT</sequence>
<reference evidence="1" key="1">
    <citation type="submission" date="2014-11" db="EMBL/GenBank/DDBJ databases">
        <authorList>
            <person name="Amaro Gonzalez C."/>
        </authorList>
    </citation>
    <scope>NUCLEOTIDE SEQUENCE</scope>
</reference>
<protein>
    <submittedName>
        <fullName evidence="1">Uncharacterized protein</fullName>
    </submittedName>
</protein>
<reference evidence="1" key="2">
    <citation type="journal article" date="2015" name="Fish Shellfish Immunol.">
        <title>Early steps in the European eel (Anguilla anguilla)-Vibrio vulnificus interaction in the gills: Role of the RtxA13 toxin.</title>
        <authorList>
            <person name="Callol A."/>
            <person name="Pajuelo D."/>
            <person name="Ebbesson L."/>
            <person name="Teles M."/>
            <person name="MacKenzie S."/>
            <person name="Amaro C."/>
        </authorList>
    </citation>
    <scope>NUCLEOTIDE SEQUENCE</scope>
</reference>
<name>A0A0E9V3F7_ANGAN</name>
<dbReference type="AlphaFoldDB" id="A0A0E9V3F7"/>
<organism evidence="1">
    <name type="scientific">Anguilla anguilla</name>
    <name type="common">European freshwater eel</name>
    <name type="synonym">Muraena anguilla</name>
    <dbReference type="NCBI Taxonomy" id="7936"/>
    <lineage>
        <taxon>Eukaryota</taxon>
        <taxon>Metazoa</taxon>
        <taxon>Chordata</taxon>
        <taxon>Craniata</taxon>
        <taxon>Vertebrata</taxon>
        <taxon>Euteleostomi</taxon>
        <taxon>Actinopterygii</taxon>
        <taxon>Neopterygii</taxon>
        <taxon>Teleostei</taxon>
        <taxon>Anguilliformes</taxon>
        <taxon>Anguillidae</taxon>
        <taxon>Anguilla</taxon>
    </lineage>
</organism>